<gene>
    <name evidence="2" type="ORF">FSB_LOCUS29962</name>
</gene>
<proteinExistence type="predicted"/>
<feature type="compositionally biased region" description="Basic and acidic residues" evidence="1">
    <location>
        <begin position="51"/>
        <end position="83"/>
    </location>
</feature>
<protein>
    <submittedName>
        <fullName evidence="2">Uncharacterized protein</fullName>
    </submittedName>
</protein>
<name>A0A2N9GRU0_FAGSY</name>
<feature type="compositionally biased region" description="Basic and acidic residues" evidence="1">
    <location>
        <begin position="26"/>
        <end position="37"/>
    </location>
</feature>
<accession>A0A2N9GRU0</accession>
<evidence type="ECO:0000313" key="2">
    <source>
        <dbReference type="EMBL" id="SPD02080.1"/>
    </source>
</evidence>
<organism evidence="2">
    <name type="scientific">Fagus sylvatica</name>
    <name type="common">Beechnut</name>
    <dbReference type="NCBI Taxonomy" id="28930"/>
    <lineage>
        <taxon>Eukaryota</taxon>
        <taxon>Viridiplantae</taxon>
        <taxon>Streptophyta</taxon>
        <taxon>Embryophyta</taxon>
        <taxon>Tracheophyta</taxon>
        <taxon>Spermatophyta</taxon>
        <taxon>Magnoliopsida</taxon>
        <taxon>eudicotyledons</taxon>
        <taxon>Gunneridae</taxon>
        <taxon>Pentapetalae</taxon>
        <taxon>rosids</taxon>
        <taxon>fabids</taxon>
        <taxon>Fagales</taxon>
        <taxon>Fagaceae</taxon>
        <taxon>Fagus</taxon>
    </lineage>
</organism>
<dbReference type="AlphaFoldDB" id="A0A2N9GRU0"/>
<dbReference type="EMBL" id="OIVN01002259">
    <property type="protein sequence ID" value="SPD02080.1"/>
    <property type="molecule type" value="Genomic_DNA"/>
</dbReference>
<sequence>MPPHPFSTSALPSTITHDLFEVTLDSDRVRENREPPSERAITSWDLNSSRRPSERDREPLNHEEPLHRRVRETENHKPFHERN</sequence>
<feature type="region of interest" description="Disordered" evidence="1">
    <location>
        <begin position="26"/>
        <end position="83"/>
    </location>
</feature>
<reference evidence="2" key="1">
    <citation type="submission" date="2018-02" db="EMBL/GenBank/DDBJ databases">
        <authorList>
            <person name="Cohen D.B."/>
            <person name="Kent A.D."/>
        </authorList>
    </citation>
    <scope>NUCLEOTIDE SEQUENCE</scope>
</reference>
<evidence type="ECO:0000256" key="1">
    <source>
        <dbReference type="SAM" id="MobiDB-lite"/>
    </source>
</evidence>